<dbReference type="PANTHER" id="PTHR31344">
    <property type="entry name" value="NUCLEAR PORE COMPLEX PROTEIN NUP205"/>
    <property type="match status" value="1"/>
</dbReference>
<accession>A0AAP0ILZ1</accession>
<gene>
    <name evidence="3" type="ORF">Sjap_016457</name>
</gene>
<feature type="compositionally biased region" description="Polar residues" evidence="1">
    <location>
        <begin position="520"/>
        <end position="537"/>
    </location>
</feature>
<protein>
    <recommendedName>
        <fullName evidence="2">C2 NT-type domain-containing protein</fullName>
    </recommendedName>
</protein>
<dbReference type="Pfam" id="PF10358">
    <property type="entry name" value="NT-C2"/>
    <property type="match status" value="1"/>
</dbReference>
<dbReference type="EMBL" id="JBBNAE010000006">
    <property type="protein sequence ID" value="KAK9117510.1"/>
    <property type="molecule type" value="Genomic_DNA"/>
</dbReference>
<feature type="region of interest" description="Disordered" evidence="1">
    <location>
        <begin position="175"/>
        <end position="213"/>
    </location>
</feature>
<dbReference type="AlphaFoldDB" id="A0AAP0ILZ1"/>
<dbReference type="GO" id="GO:0005643">
    <property type="term" value="C:nuclear pore"/>
    <property type="evidence" value="ECO:0007669"/>
    <property type="project" value="InterPro"/>
</dbReference>
<feature type="region of interest" description="Disordered" evidence="1">
    <location>
        <begin position="520"/>
        <end position="569"/>
    </location>
</feature>
<comment type="caution">
    <text evidence="3">The sequence shown here is derived from an EMBL/GenBank/DDBJ whole genome shotgun (WGS) entry which is preliminary data.</text>
</comment>
<evidence type="ECO:0000259" key="2">
    <source>
        <dbReference type="PROSITE" id="PS51840"/>
    </source>
</evidence>
<evidence type="ECO:0000313" key="3">
    <source>
        <dbReference type="EMBL" id="KAK9117510.1"/>
    </source>
</evidence>
<name>A0AAP0ILZ1_9MAGN</name>
<feature type="compositionally biased region" description="Acidic residues" evidence="1">
    <location>
        <begin position="197"/>
        <end position="212"/>
    </location>
</feature>
<proteinExistence type="predicted"/>
<dbReference type="Proteomes" id="UP001417504">
    <property type="component" value="Unassembled WGS sequence"/>
</dbReference>
<dbReference type="PROSITE" id="PS51840">
    <property type="entry name" value="C2_NT"/>
    <property type="match status" value="1"/>
</dbReference>
<evidence type="ECO:0000256" key="1">
    <source>
        <dbReference type="SAM" id="MobiDB-lite"/>
    </source>
</evidence>
<reference evidence="3 4" key="1">
    <citation type="submission" date="2024-01" db="EMBL/GenBank/DDBJ databases">
        <title>Genome assemblies of Stephania.</title>
        <authorList>
            <person name="Yang L."/>
        </authorList>
    </citation>
    <scope>NUCLEOTIDE SEQUENCE [LARGE SCALE GENOMIC DNA]</scope>
    <source>
        <strain evidence="3">QJT</strain>
        <tissue evidence="3">Leaf</tissue>
    </source>
</reference>
<dbReference type="PANTHER" id="PTHR31344:SF15">
    <property type="entry name" value="EEIG1_EHBP1 PROTEIN AMINO-TERMINAL DOMAIN PROTEIN"/>
    <property type="match status" value="1"/>
</dbReference>
<feature type="region of interest" description="Disordered" evidence="1">
    <location>
        <begin position="401"/>
        <end position="431"/>
    </location>
</feature>
<feature type="compositionally biased region" description="Acidic residues" evidence="1">
    <location>
        <begin position="404"/>
        <end position="417"/>
    </location>
</feature>
<keyword evidence="4" id="KW-1185">Reference proteome</keyword>
<feature type="region of interest" description="Disordered" evidence="1">
    <location>
        <begin position="281"/>
        <end position="310"/>
    </location>
</feature>
<dbReference type="InterPro" id="IPR019448">
    <property type="entry name" value="NT-C2"/>
</dbReference>
<evidence type="ECO:0000313" key="4">
    <source>
        <dbReference type="Proteomes" id="UP001417504"/>
    </source>
</evidence>
<feature type="domain" description="C2 NT-type" evidence="2">
    <location>
        <begin position="7"/>
        <end position="165"/>
    </location>
</feature>
<organism evidence="3 4">
    <name type="scientific">Stephania japonica</name>
    <dbReference type="NCBI Taxonomy" id="461633"/>
    <lineage>
        <taxon>Eukaryota</taxon>
        <taxon>Viridiplantae</taxon>
        <taxon>Streptophyta</taxon>
        <taxon>Embryophyta</taxon>
        <taxon>Tracheophyta</taxon>
        <taxon>Spermatophyta</taxon>
        <taxon>Magnoliopsida</taxon>
        <taxon>Ranunculales</taxon>
        <taxon>Menispermaceae</taxon>
        <taxon>Menispermoideae</taxon>
        <taxon>Cissampelideae</taxon>
        <taxon>Stephania</taxon>
    </lineage>
</organism>
<dbReference type="InterPro" id="IPR021827">
    <property type="entry name" value="Nup186/Nup192/Nup205"/>
</dbReference>
<sequence length="1090" mass="120841">MVLGLRSKIRKGPTVHVDYLVYVQEIKPWPPSQSLKSLRSVVLQWENGEKNSGSTSSVVPSLGSGVGDGRIEFGESFRLPVTLSREFSLRSGDGESFQKNYLEFNLYEPRRDKAVRGQHLGNAVVDLAEYGVLKETMIISAQMSCKRNFRNTTPPVLVIKIQPFDKHSSSSIAKAPQSIELSSGKDSKDSVSALMNEEYDEESEIASFTDDDVSSHSSVATSSAFETSVVSSTKDEEWLDNPSSLQLQNAIEQVKDSTEKGDDQSDLPLEPTALKLEVNQRSKTEKYLNRGSSSPAAELSCGGENPENKQASLHGITQTNVMAQSGIIDADYGLSNCPSMTHEFAGKEIKHNKSINSPNLEDLRQEELSEEGSCGNRINVLNVQDSEHELKINRNSVEAKVEYSDDPGLNDEDSQLESEDHRKIPGQTNNNSEVFGVIDGAFVHNKEKKYGDSHREDEFNGKLEAKNCHSTEHEYLNEPSPKSIENMAACVGERTGTWNGVLLKTNSLSSDRQMHVRSVRSSSDSLKVNGSASSNQIMGERRDIHTLDSPQSQRKGLMTHSRETRTSLSDGKLQQLENRLEKLEDELREAAALELALYSVVAEHGSSVNKVHAPARRLSRLYIHAWKQSSEARRASAAKSAISGLVLVAKACGNDVPRLTFWLSNSVVLRAIISSVLVDSKSSVLAGCNVETNGNRKDNGIKSILNWRESSPSKIDNKFGNWEDPNTFTTALEKIEAWIFSRIIESVWWQTFTPHMQPASRKANEQKIRSSLRNSFGKKPILSDQEQAHFSAELWKKAFKDACEKLCPVRAAGHECGCLPVLARLVMEQCVDRLDVAMFNAVLRESDDEIPTDPVSDPISDSKVLPIPAGKSSFGAGAQLKNTIGNWSRWLTDLFGIDDGECHEEEYELDDNGRQDSRISSKSFLLLNALSDLMMLPKDMLLNRSIRKEVCPKIGSPLIKRILSNFTPDEFCLDPIPDDVFEALDAEDLVEADEELSIRNFPCDAAPAVYSPPSIASLESIVGEVGESSLTRSSSSLLRKSYTSDDELEELDSPCGSIFDSNTAATPKWRTKDNNQHVVRYRLLQAVWRD</sequence>